<keyword evidence="2 4" id="KW-0808">Transferase</keyword>
<proteinExistence type="inferred from homology"/>
<comment type="similarity">
    <text evidence="1 4">Belongs to the thiolase-like superfamily. Beta-ketoacyl-ACP synthases family.</text>
</comment>
<dbReference type="EMBL" id="JAGEOK010000005">
    <property type="protein sequence ID" value="MBO2437591.1"/>
    <property type="molecule type" value="Genomic_DNA"/>
</dbReference>
<feature type="domain" description="Ketosynthase family 3 (KS3)" evidence="5">
    <location>
        <begin position="2"/>
        <end position="405"/>
    </location>
</feature>
<dbReference type="InterPro" id="IPR014030">
    <property type="entry name" value="Ketoacyl_synth_N"/>
</dbReference>
<evidence type="ECO:0000313" key="7">
    <source>
        <dbReference type="Proteomes" id="UP000666915"/>
    </source>
</evidence>
<keyword evidence="3" id="KW-0012">Acyltransferase</keyword>
<evidence type="ECO:0000313" key="6">
    <source>
        <dbReference type="EMBL" id="MBO2437591.1"/>
    </source>
</evidence>
<dbReference type="InterPro" id="IPR016039">
    <property type="entry name" value="Thiolase-like"/>
</dbReference>
<dbReference type="SMART" id="SM00825">
    <property type="entry name" value="PKS_KS"/>
    <property type="match status" value="1"/>
</dbReference>
<dbReference type="PANTHER" id="PTHR11712:SF322">
    <property type="entry name" value="POLYKETIDE BETA-KETOACYL SYNTHASE 2-RELATED"/>
    <property type="match status" value="1"/>
</dbReference>
<dbReference type="Proteomes" id="UP000666915">
    <property type="component" value="Unassembled WGS sequence"/>
</dbReference>
<dbReference type="RefSeq" id="WP_208265926.1">
    <property type="nucleotide sequence ID" value="NZ_BAAAGM010000026.1"/>
</dbReference>
<dbReference type="InterPro" id="IPR000794">
    <property type="entry name" value="Beta-ketoacyl_synthase"/>
</dbReference>
<reference evidence="6 7" key="1">
    <citation type="submission" date="2021-03" db="EMBL/GenBank/DDBJ databases">
        <authorList>
            <person name="Kanchanasin P."/>
            <person name="Saeng-In P."/>
            <person name="Phongsopitanun W."/>
            <person name="Yuki M."/>
            <person name="Kudo T."/>
            <person name="Ohkuma M."/>
            <person name="Tanasupawat S."/>
        </authorList>
    </citation>
    <scope>NUCLEOTIDE SEQUENCE [LARGE SCALE GENOMIC DNA]</scope>
    <source>
        <strain evidence="6 7">L46</strain>
    </source>
</reference>
<dbReference type="InterPro" id="IPR020841">
    <property type="entry name" value="PKS_Beta-ketoAc_synthase_dom"/>
</dbReference>
<evidence type="ECO:0000256" key="3">
    <source>
        <dbReference type="ARBA" id="ARBA00023315"/>
    </source>
</evidence>
<comment type="caution">
    <text evidence="6">The sequence shown here is derived from an EMBL/GenBank/DDBJ whole genome shotgun (WGS) entry which is preliminary data.</text>
</comment>
<organism evidence="6 7">
    <name type="scientific">Actinomadura nitritigenes</name>
    <dbReference type="NCBI Taxonomy" id="134602"/>
    <lineage>
        <taxon>Bacteria</taxon>
        <taxon>Bacillati</taxon>
        <taxon>Actinomycetota</taxon>
        <taxon>Actinomycetes</taxon>
        <taxon>Streptosporangiales</taxon>
        <taxon>Thermomonosporaceae</taxon>
        <taxon>Actinomadura</taxon>
    </lineage>
</organism>
<dbReference type="Gene3D" id="3.40.47.10">
    <property type="match status" value="2"/>
</dbReference>
<name>A0ABS3QUC6_9ACTN</name>
<dbReference type="Pfam" id="PF00109">
    <property type="entry name" value="ketoacyl-synt"/>
    <property type="match status" value="1"/>
</dbReference>
<protein>
    <submittedName>
        <fullName evidence="6">Ketosynthase chain-length factor</fullName>
    </submittedName>
</protein>
<dbReference type="CDD" id="cd00832">
    <property type="entry name" value="CLF"/>
    <property type="match status" value="1"/>
</dbReference>
<keyword evidence="7" id="KW-1185">Reference proteome</keyword>
<dbReference type="PANTHER" id="PTHR11712">
    <property type="entry name" value="POLYKETIDE SYNTHASE-RELATED"/>
    <property type="match status" value="1"/>
</dbReference>
<accession>A0ABS3QUC6</accession>
<dbReference type="Pfam" id="PF02801">
    <property type="entry name" value="Ketoacyl-synt_C"/>
    <property type="match status" value="1"/>
</dbReference>
<evidence type="ECO:0000259" key="5">
    <source>
        <dbReference type="PROSITE" id="PS52004"/>
    </source>
</evidence>
<evidence type="ECO:0000256" key="4">
    <source>
        <dbReference type="RuleBase" id="RU003694"/>
    </source>
</evidence>
<evidence type="ECO:0000256" key="1">
    <source>
        <dbReference type="ARBA" id="ARBA00008467"/>
    </source>
</evidence>
<dbReference type="PROSITE" id="PS52004">
    <property type="entry name" value="KS3_2"/>
    <property type="match status" value="1"/>
</dbReference>
<dbReference type="InterPro" id="IPR014031">
    <property type="entry name" value="Ketoacyl_synth_C"/>
</dbReference>
<dbReference type="SUPFAM" id="SSF53901">
    <property type="entry name" value="Thiolase-like"/>
    <property type="match status" value="2"/>
</dbReference>
<evidence type="ECO:0000256" key="2">
    <source>
        <dbReference type="ARBA" id="ARBA00022679"/>
    </source>
</evidence>
<sequence length="408" mass="42084">MSGRIVVTGAGVLAPNGLGVADYWRATLAGRGGVAAPERLDLSPYPLKAAGEIPGFEPAGVVPGRLIPQTDRTTRFALAGASWALEDAAADPSAAGRYDVGVVTANGCGGFEFGQRELQKLWSQGPQRVSAYQSFAWFYAVNTGQLSIRHGARGHGSVVVTEQAGGLDALAAARRKLRDGTLRLAVTGGVEAPLCPWGITAQLPNGLLSEVPDPHRAYLPFDRGAAGYVPGEGGAILVMEAEDAARERGAPHVYGEIAGYAASFDPPPGSERPPVLTKAIAGALDDAGVRADQVDVVVPDAMGVPAMDRAEAAAIAEVFGPRGVPVAVPKTMTGRLYSGGGPLDVVAALLMIRDGVVPAAVNIGDIPAEYELDVVLERSRALPVRTVLVIARGLGGFNSALVVRGVRP</sequence>
<gene>
    <name evidence="6" type="ORF">J4557_08685</name>
</gene>